<evidence type="ECO:0000313" key="1">
    <source>
        <dbReference type="EMBL" id="KFF11866.1"/>
    </source>
</evidence>
<dbReference type="OrthoDB" id="933310at2"/>
<dbReference type="AlphaFoldDB" id="A0A086A5A2"/>
<dbReference type="EMBL" id="JPRH01000005">
    <property type="protein sequence ID" value="KFF11866.1"/>
    <property type="molecule type" value="Genomic_DNA"/>
</dbReference>
<keyword evidence="2" id="KW-1185">Reference proteome</keyword>
<protein>
    <submittedName>
        <fullName evidence="1">Uncharacterized protein</fullName>
    </submittedName>
</protein>
<dbReference type="STRING" id="445961.IW15_14370"/>
<evidence type="ECO:0000313" key="2">
    <source>
        <dbReference type="Proteomes" id="UP000028705"/>
    </source>
</evidence>
<dbReference type="RefSeq" id="WP_034712324.1">
    <property type="nucleotide sequence ID" value="NZ_JPRH01000005.1"/>
</dbReference>
<name>A0A086A5A2_9FLAO</name>
<dbReference type="Proteomes" id="UP000028705">
    <property type="component" value="Unassembled WGS sequence"/>
</dbReference>
<sequence length="268" mass="28298">MGQVGIGTSTPNSSAVLELNVSNLPANNKKGVLLPRVALLSNTDVVTIINPAAGLTVYNTTDNGSGTTAVLANTYYYWNGINWIDLASITEVKKELLPQIFFLAEGNNSVTTPQSPISGSDNVNIAPVLIDFSAGSIILNTGNNISLLDENNFKVNNSGNYEISGYIGYNPQILSLTTSTNMEFTIQISTDNGGTWSPLAKTVGVWGNGLTQNSRTNNVAPIVVSLAQNNLIRCTVFKTAGTNHGNSASISAATGLNYGKVLKIQKLN</sequence>
<organism evidence="1 2">
    <name type="scientific">Chryseobacterium soli</name>
    <dbReference type="NCBI Taxonomy" id="445961"/>
    <lineage>
        <taxon>Bacteria</taxon>
        <taxon>Pseudomonadati</taxon>
        <taxon>Bacteroidota</taxon>
        <taxon>Flavobacteriia</taxon>
        <taxon>Flavobacteriales</taxon>
        <taxon>Weeksellaceae</taxon>
        <taxon>Chryseobacterium group</taxon>
        <taxon>Chryseobacterium</taxon>
    </lineage>
</organism>
<proteinExistence type="predicted"/>
<accession>A0A086A5A2</accession>
<gene>
    <name evidence="1" type="ORF">IW15_14370</name>
</gene>
<dbReference type="eggNOG" id="COG0018">
    <property type="taxonomic scope" value="Bacteria"/>
</dbReference>
<reference evidence="1 2" key="1">
    <citation type="submission" date="2014-07" db="EMBL/GenBank/DDBJ databases">
        <title>Genome of Chryseobacterium soli DSM 19298.</title>
        <authorList>
            <person name="Stropko S.J."/>
            <person name="Pipes S.E."/>
            <person name="Newman J."/>
        </authorList>
    </citation>
    <scope>NUCLEOTIDE SEQUENCE [LARGE SCALE GENOMIC DNA]</scope>
    <source>
        <strain evidence="1 2">DSM 19298</strain>
    </source>
</reference>
<comment type="caution">
    <text evidence="1">The sequence shown here is derived from an EMBL/GenBank/DDBJ whole genome shotgun (WGS) entry which is preliminary data.</text>
</comment>